<dbReference type="Proteomes" id="UP000093053">
    <property type="component" value="Chromosome"/>
</dbReference>
<reference evidence="1 2" key="1">
    <citation type="submission" date="2016-07" db="EMBL/GenBank/DDBJ databases">
        <title>Complete genome sequence of the Lentzea guizhouensis DHS C013.</title>
        <authorList>
            <person name="Cao C."/>
        </authorList>
    </citation>
    <scope>NUCLEOTIDE SEQUENCE [LARGE SCALE GENOMIC DNA]</scope>
    <source>
        <strain evidence="1 2">DHS C013</strain>
    </source>
</reference>
<sequence>MTQENAGADAVLGAAATLAAGGAIGAAVGAFKVASAALDRMSSAGPQQFEVNEKTVLDAGRLIQDQAKALNDALNMHMFGLRIPADAHAADRVSADIVEAWNDRLVDNPDSYANRVLDYIKNLNGLGEQLKAAAEQYKLSEEDITATFGPKA</sequence>
<dbReference type="KEGG" id="led:BBK82_15765"/>
<protein>
    <recommendedName>
        <fullName evidence="3">PE domain-containing protein</fullName>
    </recommendedName>
</protein>
<dbReference type="OrthoDB" id="3697873at2"/>
<keyword evidence="2" id="KW-1185">Reference proteome</keyword>
<organism evidence="1 2">
    <name type="scientific">Lentzea guizhouensis</name>
    <dbReference type="NCBI Taxonomy" id="1586287"/>
    <lineage>
        <taxon>Bacteria</taxon>
        <taxon>Bacillati</taxon>
        <taxon>Actinomycetota</taxon>
        <taxon>Actinomycetes</taxon>
        <taxon>Pseudonocardiales</taxon>
        <taxon>Pseudonocardiaceae</taxon>
        <taxon>Lentzea</taxon>
    </lineage>
</organism>
<dbReference type="STRING" id="1586287.BBK82_15765"/>
<dbReference type="EMBL" id="CP016793">
    <property type="protein sequence ID" value="ANZ37299.1"/>
    <property type="molecule type" value="Genomic_DNA"/>
</dbReference>
<evidence type="ECO:0000313" key="2">
    <source>
        <dbReference type="Proteomes" id="UP000093053"/>
    </source>
</evidence>
<gene>
    <name evidence="1" type="ORF">BBK82_15765</name>
</gene>
<evidence type="ECO:0000313" key="1">
    <source>
        <dbReference type="EMBL" id="ANZ37299.1"/>
    </source>
</evidence>
<name>A0A1B2HHU6_9PSEU</name>
<accession>A0A1B2HHU6</accession>
<proteinExistence type="predicted"/>
<evidence type="ECO:0008006" key="3">
    <source>
        <dbReference type="Google" id="ProtNLM"/>
    </source>
</evidence>
<dbReference type="RefSeq" id="WP_065915693.1">
    <property type="nucleotide sequence ID" value="NZ_CP016793.1"/>
</dbReference>
<dbReference type="AlphaFoldDB" id="A0A1B2HHU6"/>